<dbReference type="InterPro" id="IPR011747">
    <property type="entry name" value="CHP02241"/>
</dbReference>
<dbReference type="STRING" id="471854.Dfer_0672"/>
<organism evidence="1 2">
    <name type="scientific">Dyadobacter fermentans (strain ATCC 700827 / DSM 18053 / CIP 107007 / KCTC 52180 / NS114)</name>
    <dbReference type="NCBI Taxonomy" id="471854"/>
    <lineage>
        <taxon>Bacteria</taxon>
        <taxon>Pseudomonadati</taxon>
        <taxon>Bacteroidota</taxon>
        <taxon>Cytophagia</taxon>
        <taxon>Cytophagales</taxon>
        <taxon>Spirosomataceae</taxon>
        <taxon>Dyadobacter</taxon>
    </lineage>
</organism>
<gene>
    <name evidence="1" type="ordered locus">Dfer_0672</name>
</gene>
<keyword evidence="2" id="KW-1185">Reference proteome</keyword>
<dbReference type="EMBL" id="CP001619">
    <property type="protein sequence ID" value="ACT91934.1"/>
    <property type="molecule type" value="Genomic_DNA"/>
</dbReference>
<dbReference type="NCBIfam" id="TIGR02241">
    <property type="entry name" value="conserved hypothetical phage tail region protein"/>
    <property type="match status" value="1"/>
</dbReference>
<dbReference type="PANTHER" id="PTHR38009:SF1">
    <property type="entry name" value="CONSERVED HYPOTHETICAL PHAGE TAIL PROTEIN"/>
    <property type="match status" value="1"/>
</dbReference>
<dbReference type="KEGG" id="dfe:Dfer_0672"/>
<dbReference type="RefSeq" id="WP_015810191.1">
    <property type="nucleotide sequence ID" value="NC_013037.1"/>
</dbReference>
<evidence type="ECO:0000313" key="1">
    <source>
        <dbReference type="EMBL" id="ACT91934.1"/>
    </source>
</evidence>
<dbReference type="GO" id="GO:0005198">
    <property type="term" value="F:structural molecule activity"/>
    <property type="evidence" value="ECO:0007669"/>
    <property type="project" value="InterPro"/>
</dbReference>
<dbReference type="HOGENOM" id="CLU_101335_0_1_10"/>
<name>C6W177_DYAFD</name>
<dbReference type="Proteomes" id="UP000002011">
    <property type="component" value="Chromosome"/>
</dbReference>
<dbReference type="InterPro" id="IPR010667">
    <property type="entry name" value="Phage_T4_Gp19"/>
</dbReference>
<proteinExistence type="predicted"/>
<dbReference type="Pfam" id="PF06841">
    <property type="entry name" value="Phage_T4_gp19"/>
    <property type="match status" value="1"/>
</dbReference>
<dbReference type="AlphaFoldDB" id="C6W177"/>
<dbReference type="OrthoDB" id="9799891at2"/>
<evidence type="ECO:0000313" key="2">
    <source>
        <dbReference type="Proteomes" id="UP000002011"/>
    </source>
</evidence>
<dbReference type="PANTHER" id="PTHR38009">
    <property type="entry name" value="CONSERVED HYPOTHETICAL PHAGE TAIL PROTEIN"/>
    <property type="match status" value="1"/>
</dbReference>
<dbReference type="eggNOG" id="ENOG5032T2H">
    <property type="taxonomic scope" value="Bacteria"/>
</dbReference>
<evidence type="ECO:0008006" key="3">
    <source>
        <dbReference type="Google" id="ProtNLM"/>
    </source>
</evidence>
<protein>
    <recommendedName>
        <fullName evidence="3">Phage tail protein</fullName>
    </recommendedName>
</protein>
<reference evidence="1 2" key="1">
    <citation type="journal article" date="2009" name="Stand. Genomic Sci.">
        <title>Complete genome sequence of Dyadobacter fermentans type strain (NS114).</title>
        <authorList>
            <person name="Lang E."/>
            <person name="Lapidus A."/>
            <person name="Chertkov O."/>
            <person name="Brettin T."/>
            <person name="Detter J.C."/>
            <person name="Han C."/>
            <person name="Copeland A."/>
            <person name="Glavina Del Rio T."/>
            <person name="Nolan M."/>
            <person name="Chen F."/>
            <person name="Lucas S."/>
            <person name="Tice H."/>
            <person name="Cheng J.F."/>
            <person name="Land M."/>
            <person name="Hauser L."/>
            <person name="Chang Y.J."/>
            <person name="Jeffries C.D."/>
            <person name="Kopitz M."/>
            <person name="Bruce D."/>
            <person name="Goodwin L."/>
            <person name="Pitluck S."/>
            <person name="Ovchinnikova G."/>
            <person name="Pati A."/>
            <person name="Ivanova N."/>
            <person name="Mavrommatis K."/>
            <person name="Chen A."/>
            <person name="Palaniappan K."/>
            <person name="Chain P."/>
            <person name="Bristow J."/>
            <person name="Eisen J.A."/>
            <person name="Markowitz V."/>
            <person name="Hugenholtz P."/>
            <person name="Goker M."/>
            <person name="Rohde M."/>
            <person name="Kyrpides N.C."/>
            <person name="Klenk H.P."/>
        </authorList>
    </citation>
    <scope>NUCLEOTIDE SEQUENCE [LARGE SCALE GENOMIC DNA]</scope>
    <source>
        <strain evidence="2">ATCC 700827 / DSM 18053 / CIP 107007 / KCTC 52180 / NS114</strain>
    </source>
</reference>
<sequence>MATYYPPAGFHFAVKLANSQNDNDSRFQSVAGLSVEYDTESYKEGGENRFEHTLPVRTKYPDLVLKRGLLTEDSDFHKWCSKAFAERKFELADIVVTLLNEAHQPLKTWSIAGAWAKKWSVSDFNAETNALVIESIEIRYQYFTVK</sequence>
<accession>C6W177</accession>